<accession>A0A6I1E291</accession>
<sequence>MKTKRQKDKDILPQSITTLSRILISASATAISGDPVLGSGAAAFLTETFFGIRSRLKLNRAENFIIEFSKYIKSTTPDFDIEVVDSEDFGDFFEQVLIKVSQTHSEIKLNGFKKLTANQILNPVSYDLAPKYLELISKINENHLILLRHWFFEELNYKSIIGKIHSERNRLKQEYDLGLNKASSDETYSQYQIRLLNYDLIDKENFRDKIKIKRKKLITIFKNDEFDFWAHDLRNLGVFEHDTTSNSYKGDRSFQYLYLSPFGKKAVEFIFN</sequence>
<dbReference type="OrthoDB" id="787297at2"/>
<evidence type="ECO:0000313" key="1">
    <source>
        <dbReference type="EMBL" id="KAB7530772.1"/>
    </source>
</evidence>
<proteinExistence type="predicted"/>
<dbReference type="Proteomes" id="UP000429785">
    <property type="component" value="Unassembled WGS sequence"/>
</dbReference>
<comment type="caution">
    <text evidence="1">The sequence shown here is derived from an EMBL/GenBank/DDBJ whole genome shotgun (WGS) entry which is preliminary data.</text>
</comment>
<evidence type="ECO:0000313" key="2">
    <source>
        <dbReference type="Proteomes" id="UP000429785"/>
    </source>
</evidence>
<reference evidence="1 2" key="1">
    <citation type="submission" date="2019-10" db="EMBL/GenBank/DDBJ databases">
        <title>Muricauda olearia CL-SS4 JCM15563 genome.</title>
        <authorList>
            <person name="Liu L."/>
        </authorList>
    </citation>
    <scope>NUCLEOTIDE SEQUENCE [LARGE SCALE GENOMIC DNA]</scope>
    <source>
        <strain evidence="1 2">CL-SS4</strain>
    </source>
</reference>
<gene>
    <name evidence="1" type="ORF">F8C76_04540</name>
</gene>
<evidence type="ECO:0008006" key="3">
    <source>
        <dbReference type="Google" id="ProtNLM"/>
    </source>
</evidence>
<protein>
    <recommendedName>
        <fullName evidence="3">DUF4393 domain-containing protein</fullName>
    </recommendedName>
</protein>
<organism evidence="1 2">
    <name type="scientific">Flagellimonas olearia</name>
    <dbReference type="NCBI Taxonomy" id="552546"/>
    <lineage>
        <taxon>Bacteria</taxon>
        <taxon>Pseudomonadati</taxon>
        <taxon>Bacteroidota</taxon>
        <taxon>Flavobacteriia</taxon>
        <taxon>Flavobacteriales</taxon>
        <taxon>Flavobacteriaceae</taxon>
        <taxon>Flagellimonas</taxon>
    </lineage>
</organism>
<dbReference type="RefSeq" id="WP_152130647.1">
    <property type="nucleotide sequence ID" value="NZ_WELG01000001.1"/>
</dbReference>
<name>A0A6I1E291_9FLAO</name>
<dbReference type="AlphaFoldDB" id="A0A6I1E291"/>
<dbReference type="EMBL" id="WELG01000001">
    <property type="protein sequence ID" value="KAB7530772.1"/>
    <property type="molecule type" value="Genomic_DNA"/>
</dbReference>